<protein>
    <submittedName>
        <fullName evidence="1">Uncharacterized protein</fullName>
    </submittedName>
</protein>
<comment type="caution">
    <text evidence="1">The sequence shown here is derived from an EMBL/GenBank/DDBJ whole genome shotgun (WGS) entry which is preliminary data.</text>
</comment>
<keyword evidence="2" id="KW-1185">Reference proteome</keyword>
<accession>A0AAW6RP13</accession>
<dbReference type="Gene3D" id="3.20.20.20">
    <property type="entry name" value="Dihydropteroate synthase-like"/>
    <property type="match status" value="1"/>
</dbReference>
<evidence type="ECO:0000313" key="1">
    <source>
        <dbReference type="EMBL" id="MDG9700146.1"/>
    </source>
</evidence>
<dbReference type="Proteomes" id="UP001237156">
    <property type="component" value="Unassembled WGS sequence"/>
</dbReference>
<name>A0AAW6RP13_9BURK</name>
<dbReference type="RefSeq" id="WP_279524927.1">
    <property type="nucleotide sequence ID" value="NZ_JARVII010000025.1"/>
</dbReference>
<proteinExistence type="predicted"/>
<dbReference type="EMBL" id="JARVII010000025">
    <property type="protein sequence ID" value="MDG9700146.1"/>
    <property type="molecule type" value="Genomic_DNA"/>
</dbReference>
<gene>
    <name evidence="1" type="ORF">QB898_10580</name>
</gene>
<sequence>MSASAAFADAPKPPIPPLRLSGLEPLVIDEHSLFVNVGERTNVSGSKAFDVQWLIELLQAQGVPIVISQRPAFVH</sequence>
<reference evidence="1 2" key="1">
    <citation type="submission" date="2023-04" db="EMBL/GenBank/DDBJ databases">
        <title>Ottowia paracancer sp. nov., isolated from human stomach.</title>
        <authorList>
            <person name="Song Y."/>
        </authorList>
    </citation>
    <scope>NUCLEOTIDE SEQUENCE [LARGE SCALE GENOMIC DNA]</scope>
    <source>
        <strain evidence="1 2">10c7w1</strain>
    </source>
</reference>
<evidence type="ECO:0000313" key="2">
    <source>
        <dbReference type="Proteomes" id="UP001237156"/>
    </source>
</evidence>
<dbReference type="InterPro" id="IPR011005">
    <property type="entry name" value="Dihydropteroate_synth-like_sf"/>
</dbReference>
<organism evidence="1 2">
    <name type="scientific">Ottowia cancrivicina</name>
    <dbReference type="NCBI Taxonomy" id="3040346"/>
    <lineage>
        <taxon>Bacteria</taxon>
        <taxon>Pseudomonadati</taxon>
        <taxon>Pseudomonadota</taxon>
        <taxon>Betaproteobacteria</taxon>
        <taxon>Burkholderiales</taxon>
        <taxon>Comamonadaceae</taxon>
        <taxon>Ottowia</taxon>
    </lineage>
</organism>
<dbReference type="AlphaFoldDB" id="A0AAW6RP13"/>